<proteinExistence type="predicted"/>
<dbReference type="PROSITE" id="PS51257">
    <property type="entry name" value="PROKAR_LIPOPROTEIN"/>
    <property type="match status" value="1"/>
</dbReference>
<name>A0A7G3ALQ4_LUTLO</name>
<dbReference type="AlphaFoldDB" id="A0A7G3ALQ4"/>
<evidence type="ECO:0000313" key="2">
    <source>
        <dbReference type="EMBL" id="MBC1173490.1"/>
    </source>
</evidence>
<reference evidence="2" key="1">
    <citation type="journal article" date="2020" name="BMC">
        <title>Leishmania infection induces a limited differential gene expression in the sand fly midgut.</title>
        <authorList>
            <person name="Coutinho-Abreu I.V."/>
            <person name="Serafim T.D."/>
            <person name="Meneses C."/>
            <person name="Kamhawi S."/>
            <person name="Oliveira F."/>
            <person name="Valenzuela J.G."/>
        </authorList>
    </citation>
    <scope>NUCLEOTIDE SEQUENCE</scope>
    <source>
        <strain evidence="2">Jacobina</strain>
        <tissue evidence="2">Midgut</tissue>
    </source>
</reference>
<feature type="chain" id="PRO_5028940952" evidence="1">
    <location>
        <begin position="23"/>
        <end position="243"/>
    </location>
</feature>
<keyword evidence="1" id="KW-0732">Signal</keyword>
<feature type="signal peptide" evidence="1">
    <location>
        <begin position="1"/>
        <end position="22"/>
    </location>
</feature>
<protein>
    <submittedName>
        <fullName evidence="2">Putative secreted protein</fullName>
    </submittedName>
</protein>
<organism evidence="2">
    <name type="scientific">Lutzomyia longipalpis</name>
    <name type="common">Sand fly</name>
    <dbReference type="NCBI Taxonomy" id="7200"/>
    <lineage>
        <taxon>Eukaryota</taxon>
        <taxon>Metazoa</taxon>
        <taxon>Ecdysozoa</taxon>
        <taxon>Arthropoda</taxon>
        <taxon>Hexapoda</taxon>
        <taxon>Insecta</taxon>
        <taxon>Pterygota</taxon>
        <taxon>Neoptera</taxon>
        <taxon>Endopterygota</taxon>
        <taxon>Diptera</taxon>
        <taxon>Nematocera</taxon>
        <taxon>Psychodoidea</taxon>
        <taxon>Psychodidae</taxon>
        <taxon>Lutzomyia</taxon>
        <taxon>Lutzomyia</taxon>
    </lineage>
</organism>
<evidence type="ECO:0000256" key="1">
    <source>
        <dbReference type="SAM" id="SignalP"/>
    </source>
</evidence>
<dbReference type="EMBL" id="GITU01004787">
    <property type="protein sequence ID" value="MBC1173490.1"/>
    <property type="molecule type" value="Transcribed_RNA"/>
</dbReference>
<sequence length="243" mass="28166">MGRFFTHALVLSCIILLSSCNANDDSRNDHNENEEHFDSFQHQRPTLSRFPQQLLQLLPGSGLDNQIVPENDGIYGVEEPVARTFFHQSGEDEYADDAEYDTDPELQSSLPYGIQNVRRNVEMLPSRSIRTKPKITRTSFQSLCPSRRTLVYLNSEAGNYEYKPDHYEEVTCQHPFTSFRDYRVHRNKICGEVGFSCIQLNRTIFLTRRLFGTDCWESLTRQVPAGCECMWPKHHYGDITSHH</sequence>
<accession>A0A7G3ALQ4</accession>
<dbReference type="VEuPathDB" id="VectorBase:LLONM1_000593"/>